<dbReference type="Proteomes" id="UP001589836">
    <property type="component" value="Unassembled WGS sequence"/>
</dbReference>
<reference evidence="3 4" key="1">
    <citation type="submission" date="2024-09" db="EMBL/GenBank/DDBJ databases">
        <authorList>
            <person name="Sun Q."/>
            <person name="Mori K."/>
        </authorList>
    </citation>
    <scope>NUCLEOTIDE SEQUENCE [LARGE SCALE GENOMIC DNA]</scope>
    <source>
        <strain evidence="3 4">NCAIM B.02529</strain>
    </source>
</reference>
<evidence type="ECO:0000259" key="2">
    <source>
        <dbReference type="SMART" id="SM00852"/>
    </source>
</evidence>
<dbReference type="Pfam" id="PF00994">
    <property type="entry name" value="MoCF_biosynth"/>
    <property type="match status" value="1"/>
</dbReference>
<sequence length="415" mass="45536">MAKQVKAEILAVGTELLLGQIANTNAQWLSVRLADMGVNVFFHGVVGDNEERMRHQMEQANGRSDIVIVTGGLGPTDDDVTREVASEVLGLSIEEEHEALRDIEAYFEANNRQMTPNNRRQARMLKGSTILSNHVGMAPGFAVTNEGTTWIFLPGVPREMKAIMDDGGFELIRSHFSLEDTIQSRMLRFISIGESHLAHDLQDLLDQQTNPTIAPLAAKGEVALRITAKAQTKEAANKLIDHTEASVLDRVGMYCYGKDDDTLESTVFHMLKEQKETISAAESLTGGRFIDQVVSQQGASSVCNGGVVCYATAVKEQVLEVPKLIINEYGTVSETCAVNLAVNIANKLNSSIGISFTGVAGPDPVEGQPVGTVYIGIYKDGEQPFAKKFHFHGDREEIRQRSVKKGFELLYHYLK</sequence>
<dbReference type="EMBL" id="JBHLTP010000009">
    <property type="protein sequence ID" value="MFC0524207.1"/>
    <property type="molecule type" value="Genomic_DNA"/>
</dbReference>
<dbReference type="NCBIfam" id="TIGR00200">
    <property type="entry name" value="cinA_nterm"/>
    <property type="match status" value="1"/>
</dbReference>
<organism evidence="3 4">
    <name type="scientific">Pontibacillus salicampi</name>
    <dbReference type="NCBI Taxonomy" id="1449801"/>
    <lineage>
        <taxon>Bacteria</taxon>
        <taxon>Bacillati</taxon>
        <taxon>Bacillota</taxon>
        <taxon>Bacilli</taxon>
        <taxon>Bacillales</taxon>
        <taxon>Bacillaceae</taxon>
        <taxon>Pontibacillus</taxon>
    </lineage>
</organism>
<name>A0ABV6LPG8_9BACI</name>
<dbReference type="InterPro" id="IPR041424">
    <property type="entry name" value="CinA_KH"/>
</dbReference>
<protein>
    <recommendedName>
        <fullName evidence="1">Putative competence-damage inducible protein</fullName>
    </recommendedName>
</protein>
<evidence type="ECO:0000256" key="1">
    <source>
        <dbReference type="HAMAP-Rule" id="MF_00226"/>
    </source>
</evidence>
<dbReference type="Pfam" id="PF02464">
    <property type="entry name" value="CinA"/>
    <property type="match status" value="1"/>
</dbReference>
<dbReference type="SUPFAM" id="SSF142433">
    <property type="entry name" value="CinA-like"/>
    <property type="match status" value="1"/>
</dbReference>
<gene>
    <name evidence="1" type="primary">cinA</name>
    <name evidence="3" type="ORF">ACFFGV_11590</name>
</gene>
<evidence type="ECO:0000313" key="4">
    <source>
        <dbReference type="Proteomes" id="UP001589836"/>
    </source>
</evidence>
<dbReference type="HAMAP" id="MF_00226_B">
    <property type="entry name" value="CinA_B"/>
    <property type="match status" value="1"/>
</dbReference>
<dbReference type="InterPro" id="IPR036653">
    <property type="entry name" value="CinA-like_C"/>
</dbReference>
<keyword evidence="4" id="KW-1185">Reference proteome</keyword>
<dbReference type="SUPFAM" id="SSF53218">
    <property type="entry name" value="Molybdenum cofactor biosynthesis proteins"/>
    <property type="match status" value="1"/>
</dbReference>
<dbReference type="InterPro" id="IPR036425">
    <property type="entry name" value="MoaB/Mog-like_dom_sf"/>
</dbReference>
<comment type="caution">
    <text evidence="3">The sequence shown here is derived from an EMBL/GenBank/DDBJ whole genome shotgun (WGS) entry which is preliminary data.</text>
</comment>
<dbReference type="PANTHER" id="PTHR13939">
    <property type="entry name" value="NICOTINAMIDE-NUCLEOTIDE AMIDOHYDROLASE PNCC"/>
    <property type="match status" value="1"/>
</dbReference>
<dbReference type="SMART" id="SM00852">
    <property type="entry name" value="MoCF_biosynth"/>
    <property type="match status" value="1"/>
</dbReference>
<proteinExistence type="inferred from homology"/>
<dbReference type="NCBIfam" id="TIGR00177">
    <property type="entry name" value="molyb_syn"/>
    <property type="match status" value="1"/>
</dbReference>
<dbReference type="InterPro" id="IPR050101">
    <property type="entry name" value="CinA"/>
</dbReference>
<feature type="domain" description="MoaB/Mog" evidence="2">
    <location>
        <begin position="8"/>
        <end position="174"/>
    </location>
</feature>
<dbReference type="CDD" id="cd00885">
    <property type="entry name" value="cinA"/>
    <property type="match status" value="1"/>
</dbReference>
<dbReference type="RefSeq" id="WP_377347919.1">
    <property type="nucleotide sequence ID" value="NZ_JBHLTP010000009.1"/>
</dbReference>
<dbReference type="Gene3D" id="3.90.950.20">
    <property type="entry name" value="CinA-like"/>
    <property type="match status" value="1"/>
</dbReference>
<dbReference type="NCBIfam" id="NF001813">
    <property type="entry name" value="PRK00549.1"/>
    <property type="match status" value="1"/>
</dbReference>
<dbReference type="InterPro" id="IPR001453">
    <property type="entry name" value="MoaB/Mog_dom"/>
</dbReference>
<dbReference type="InterPro" id="IPR008135">
    <property type="entry name" value="Competence-induced_CinA"/>
</dbReference>
<dbReference type="NCBIfam" id="TIGR00199">
    <property type="entry name" value="PncC_domain"/>
    <property type="match status" value="1"/>
</dbReference>
<dbReference type="PIRSF" id="PIRSF006728">
    <property type="entry name" value="CinA"/>
    <property type="match status" value="1"/>
</dbReference>
<dbReference type="Gene3D" id="3.40.980.10">
    <property type="entry name" value="MoaB/Mog-like domain"/>
    <property type="match status" value="1"/>
</dbReference>
<evidence type="ECO:0000313" key="3">
    <source>
        <dbReference type="EMBL" id="MFC0524207.1"/>
    </source>
</evidence>
<dbReference type="Gene3D" id="3.30.70.2860">
    <property type="match status" value="1"/>
</dbReference>
<accession>A0ABV6LPG8</accession>
<dbReference type="Pfam" id="PF18146">
    <property type="entry name" value="CinA_KH"/>
    <property type="match status" value="1"/>
</dbReference>
<comment type="similarity">
    <text evidence="1">Belongs to the CinA family.</text>
</comment>
<dbReference type="PANTHER" id="PTHR13939:SF0">
    <property type="entry name" value="NMN AMIDOHYDROLASE-LIKE PROTEIN YFAY"/>
    <property type="match status" value="1"/>
</dbReference>
<dbReference type="InterPro" id="IPR008136">
    <property type="entry name" value="CinA_C"/>
</dbReference>